<accession>A0AAV0SXV3</accession>
<evidence type="ECO:0000313" key="2">
    <source>
        <dbReference type="EMBL" id="CAI5708528.1"/>
    </source>
</evidence>
<proteinExistence type="predicted"/>
<comment type="caution">
    <text evidence="2">The sequence shown here is derived from an EMBL/GenBank/DDBJ whole genome shotgun (WGS) entry which is preliminary data.</text>
</comment>
<dbReference type="Pfam" id="PF00168">
    <property type="entry name" value="C2"/>
    <property type="match status" value="1"/>
</dbReference>
<keyword evidence="3" id="KW-1185">Reference proteome</keyword>
<dbReference type="Gene3D" id="2.60.40.150">
    <property type="entry name" value="C2 domain"/>
    <property type="match status" value="1"/>
</dbReference>
<dbReference type="CDD" id="cd00030">
    <property type="entry name" value="C2"/>
    <property type="match status" value="1"/>
</dbReference>
<dbReference type="SUPFAM" id="SSF49562">
    <property type="entry name" value="C2 domain (Calcium/lipid-binding domain, CaLB)"/>
    <property type="match status" value="1"/>
</dbReference>
<reference evidence="2" key="1">
    <citation type="submission" date="2022-12" db="EMBL/GenBank/DDBJ databases">
        <authorList>
            <person name="Webb A."/>
        </authorList>
    </citation>
    <scope>NUCLEOTIDE SEQUENCE</scope>
    <source>
        <strain evidence="2">Hp1</strain>
    </source>
</reference>
<dbReference type="PROSITE" id="PS50004">
    <property type="entry name" value="C2"/>
    <property type="match status" value="1"/>
</dbReference>
<sequence>MTNFQQRPASASTIRARDGKYTLFLRVHSARGLPVLAKNFYCKLYIGDTAIAGGFGRAKTLIGLDTTQGGRHQTFHTRVQSTASRAYVEWNEKFQLNVSDPLTDVLTIRVKNHIMFYSPTVGARVVHLRQLSLGSTVDEWFPLLKNDRAGGQIRLQLCLQETAGAPVPARRYSQANVEMVQRLMFQYRDVEEADRRESDAYHQRRIEDGTGSGL</sequence>
<name>A0AAV0SXV3_HYABA</name>
<protein>
    <recommendedName>
        <fullName evidence="1">C2 domain-containing protein</fullName>
    </recommendedName>
</protein>
<feature type="domain" description="C2" evidence="1">
    <location>
        <begin position="6"/>
        <end position="141"/>
    </location>
</feature>
<dbReference type="InterPro" id="IPR000008">
    <property type="entry name" value="C2_dom"/>
</dbReference>
<evidence type="ECO:0000313" key="3">
    <source>
        <dbReference type="Proteomes" id="UP001162031"/>
    </source>
</evidence>
<evidence type="ECO:0000259" key="1">
    <source>
        <dbReference type="PROSITE" id="PS50004"/>
    </source>
</evidence>
<dbReference type="EMBL" id="CANTFL010000014">
    <property type="protein sequence ID" value="CAI5708528.1"/>
    <property type="molecule type" value="Genomic_DNA"/>
</dbReference>
<organism evidence="2 3">
    <name type="scientific">Hyaloperonospora brassicae</name>
    <name type="common">Brassica downy mildew</name>
    <name type="synonym">Peronospora brassicae</name>
    <dbReference type="NCBI Taxonomy" id="162125"/>
    <lineage>
        <taxon>Eukaryota</taxon>
        <taxon>Sar</taxon>
        <taxon>Stramenopiles</taxon>
        <taxon>Oomycota</taxon>
        <taxon>Peronosporomycetes</taxon>
        <taxon>Peronosporales</taxon>
        <taxon>Peronosporaceae</taxon>
        <taxon>Hyaloperonospora</taxon>
    </lineage>
</organism>
<dbReference type="InterPro" id="IPR035892">
    <property type="entry name" value="C2_domain_sf"/>
</dbReference>
<dbReference type="AlphaFoldDB" id="A0AAV0SXV3"/>
<gene>
    <name evidence="2" type="ORF">HBR001_LOCUS107</name>
</gene>
<dbReference type="SMART" id="SM00239">
    <property type="entry name" value="C2"/>
    <property type="match status" value="1"/>
</dbReference>
<dbReference type="Proteomes" id="UP001162031">
    <property type="component" value="Unassembled WGS sequence"/>
</dbReference>